<name>A0A1K0FPE0_9ACTN</name>
<dbReference type="InterPro" id="IPR050194">
    <property type="entry name" value="Glycosyltransferase_grp1"/>
</dbReference>
<evidence type="ECO:0000313" key="5">
    <source>
        <dbReference type="EMBL" id="OJF14709.1"/>
    </source>
</evidence>
<organism evidence="5 7">
    <name type="scientific">Couchioplanes caeruleus subsp. caeruleus</name>
    <dbReference type="NCBI Taxonomy" id="56427"/>
    <lineage>
        <taxon>Bacteria</taxon>
        <taxon>Bacillati</taxon>
        <taxon>Actinomycetota</taxon>
        <taxon>Actinomycetes</taxon>
        <taxon>Micromonosporales</taxon>
        <taxon>Micromonosporaceae</taxon>
        <taxon>Couchioplanes</taxon>
    </lineage>
</organism>
<dbReference type="Proteomes" id="UP000182486">
    <property type="component" value="Unassembled WGS sequence"/>
</dbReference>
<evidence type="ECO:0000256" key="2">
    <source>
        <dbReference type="ARBA" id="ARBA00022679"/>
    </source>
</evidence>
<dbReference type="CDD" id="cd03801">
    <property type="entry name" value="GT4_PimA-like"/>
    <property type="match status" value="1"/>
</dbReference>
<evidence type="ECO:0000259" key="4">
    <source>
        <dbReference type="Pfam" id="PF13439"/>
    </source>
</evidence>
<keyword evidence="2 6" id="KW-0808">Transferase</keyword>
<dbReference type="RefSeq" id="WP_071802912.1">
    <property type="nucleotide sequence ID" value="NZ_MEIA01000007.1"/>
</dbReference>
<protein>
    <submittedName>
        <fullName evidence="6">Glycosyltransferase</fullName>
    </submittedName>
</protein>
<evidence type="ECO:0000313" key="7">
    <source>
        <dbReference type="Proteomes" id="UP000182486"/>
    </source>
</evidence>
<dbReference type="Gene3D" id="3.40.50.2000">
    <property type="entry name" value="Glycogen Phosphorylase B"/>
    <property type="match status" value="2"/>
</dbReference>
<keyword evidence="7" id="KW-1185">Reference proteome</keyword>
<proteinExistence type="predicted"/>
<dbReference type="GO" id="GO:0016757">
    <property type="term" value="F:glycosyltransferase activity"/>
    <property type="evidence" value="ECO:0007669"/>
    <property type="project" value="UniProtKB-KW"/>
</dbReference>
<dbReference type="PANTHER" id="PTHR45947">
    <property type="entry name" value="SULFOQUINOVOSYL TRANSFERASE SQD2"/>
    <property type="match status" value="1"/>
</dbReference>
<gene>
    <name evidence="6" type="ORF">BG844_01650</name>
    <name evidence="5" type="ORF">BG844_08340</name>
</gene>
<dbReference type="InterPro" id="IPR001296">
    <property type="entry name" value="Glyco_trans_1"/>
</dbReference>
<comment type="caution">
    <text evidence="5">The sequence shown here is derived from an EMBL/GenBank/DDBJ whole genome shotgun (WGS) entry which is preliminary data.</text>
</comment>
<evidence type="ECO:0000313" key="6">
    <source>
        <dbReference type="EMBL" id="OJF15965.1"/>
    </source>
</evidence>
<dbReference type="Pfam" id="PF13439">
    <property type="entry name" value="Glyco_transf_4"/>
    <property type="match status" value="1"/>
</dbReference>
<dbReference type="SUPFAM" id="SSF53756">
    <property type="entry name" value="UDP-Glycosyltransferase/glycogen phosphorylase"/>
    <property type="match status" value="1"/>
</dbReference>
<dbReference type="EMBL" id="MEIA01000089">
    <property type="protein sequence ID" value="OJF14709.1"/>
    <property type="molecule type" value="Genomic_DNA"/>
</dbReference>
<dbReference type="InterPro" id="IPR028098">
    <property type="entry name" value="Glyco_trans_4-like_N"/>
</dbReference>
<evidence type="ECO:0000259" key="3">
    <source>
        <dbReference type="Pfam" id="PF00534"/>
    </source>
</evidence>
<dbReference type="PANTHER" id="PTHR45947:SF14">
    <property type="entry name" value="SLL1723 PROTEIN"/>
    <property type="match status" value="1"/>
</dbReference>
<reference evidence="5 7" key="1">
    <citation type="submission" date="2016-09" db="EMBL/GenBank/DDBJ databases">
        <title>Couchioplanes caeruleus draft genome sequence.</title>
        <authorList>
            <person name="Sheehan J."/>
            <person name="Caffrey P."/>
        </authorList>
    </citation>
    <scope>NUCLEOTIDE SEQUENCE [LARGE SCALE GENOMIC DNA]</scope>
    <source>
        <strain evidence="5 7">DSM 43634</strain>
    </source>
</reference>
<accession>A0A1K0FPE0</accession>
<dbReference type="AlphaFoldDB" id="A0A1K0FPE0"/>
<feature type="domain" description="Glycosyltransferase subfamily 4-like N-terminal" evidence="4">
    <location>
        <begin position="15"/>
        <end position="197"/>
    </location>
</feature>
<dbReference type="EMBL" id="MEIA01000007">
    <property type="protein sequence ID" value="OJF15965.1"/>
    <property type="molecule type" value="Genomic_DNA"/>
</dbReference>
<evidence type="ECO:0000256" key="1">
    <source>
        <dbReference type="ARBA" id="ARBA00022676"/>
    </source>
</evidence>
<keyword evidence="1" id="KW-0328">Glycosyltransferase</keyword>
<sequence length="392" mass="41623">MRIAFAAQQFPPSAGGISTQTAAKAYGLAALGHEVHVVTHSLDGNRSERYRDGVHVIRIPGAGFPARPYTEAGRWLGYSVAVAAELTALADGPGLDVVDLPDYGGEGYAYLAGREPRDRAPVTVQLHGPLVMLAHTIGWPEPGSTLHEIGIGMERACVRLAERIYSSSSCSADWCRRHYGAPTGPVPTLHTGVDIDRFRPVHGAERHGVVFVGRIAESKGVLDLLDAVLAVTDPPPRLRLTAVGPGEPDTVRRLVARAAAAGRPDVLELRRPLDHDELPAVLARAAVVALPSHYEGGPGLVYLEAMACGVPVVATAAGGAVEVVQHGHTGLVVPPGDVPALTGALQALLTDPPRAARMGHEARAYVERNADRRRCLRRLESLLQEVVEDGHR</sequence>
<dbReference type="GO" id="GO:1901137">
    <property type="term" value="P:carbohydrate derivative biosynthetic process"/>
    <property type="evidence" value="ECO:0007669"/>
    <property type="project" value="UniProtKB-ARBA"/>
</dbReference>
<dbReference type="Pfam" id="PF00534">
    <property type="entry name" value="Glycos_transf_1"/>
    <property type="match status" value="1"/>
</dbReference>
<feature type="domain" description="Glycosyl transferase family 1" evidence="3">
    <location>
        <begin position="198"/>
        <end position="363"/>
    </location>
</feature>